<evidence type="ECO:0000313" key="1">
    <source>
        <dbReference type="EMBL" id="AZJ35148.1"/>
    </source>
</evidence>
<evidence type="ECO:0008006" key="3">
    <source>
        <dbReference type="Google" id="ProtNLM"/>
    </source>
</evidence>
<dbReference type="Proteomes" id="UP000274593">
    <property type="component" value="Chromosome"/>
</dbReference>
<dbReference type="AlphaFoldDB" id="A0A3S8R5W3"/>
<proteinExistence type="predicted"/>
<sequence>MKKSILNLGKELTKTDQKQVNGGIGSGSCTGSGSWCCVQTQWGEFCDAGRCTQYGCIWY</sequence>
<protein>
    <recommendedName>
        <fullName evidence="3">Bacteriocin</fullName>
    </recommendedName>
</protein>
<organism evidence="1 2">
    <name type="scientific">Tenacibaculum singaporense</name>
    <dbReference type="NCBI Taxonomy" id="2358479"/>
    <lineage>
        <taxon>Bacteria</taxon>
        <taxon>Pseudomonadati</taxon>
        <taxon>Bacteroidota</taxon>
        <taxon>Flavobacteriia</taxon>
        <taxon>Flavobacteriales</taxon>
        <taxon>Flavobacteriaceae</taxon>
        <taxon>Tenacibaculum</taxon>
    </lineage>
</organism>
<reference evidence="1 2" key="1">
    <citation type="submission" date="2018-09" db="EMBL/GenBank/DDBJ databases">
        <title>Insights into the microbiota of Asian seabass (Lates calcarifer) with tenacibaculosis symptoms and description of sp. nov. Tenacibaculum singaporense.</title>
        <authorList>
            <person name="Miyake S."/>
            <person name="Soh M."/>
            <person name="Azman M.N."/>
            <person name="Ngoh S.Y."/>
            <person name="Orban L."/>
        </authorList>
    </citation>
    <scope>NUCLEOTIDE SEQUENCE [LARGE SCALE GENOMIC DNA]</scope>
    <source>
        <strain evidence="1 2">DSM 106434</strain>
    </source>
</reference>
<name>A0A3S8R5W3_9FLAO</name>
<accession>A0A3S8R5W3</accession>
<gene>
    <name evidence="1" type="ORF">D6T69_06270</name>
</gene>
<dbReference type="KEGG" id="tsig:D6T69_06270"/>
<dbReference type="EMBL" id="CP032548">
    <property type="protein sequence ID" value="AZJ35148.1"/>
    <property type="molecule type" value="Genomic_DNA"/>
</dbReference>
<keyword evidence="2" id="KW-1185">Reference proteome</keyword>
<dbReference type="PROSITE" id="PS51257">
    <property type="entry name" value="PROKAR_LIPOPROTEIN"/>
    <property type="match status" value="1"/>
</dbReference>
<evidence type="ECO:0000313" key="2">
    <source>
        <dbReference type="Proteomes" id="UP000274593"/>
    </source>
</evidence>
<dbReference type="RefSeq" id="WP_125066944.1">
    <property type="nucleotide sequence ID" value="NZ_CP032548.1"/>
</dbReference>